<organism evidence="1 2">
    <name type="scientific">Molorchus minor</name>
    <dbReference type="NCBI Taxonomy" id="1323400"/>
    <lineage>
        <taxon>Eukaryota</taxon>
        <taxon>Metazoa</taxon>
        <taxon>Ecdysozoa</taxon>
        <taxon>Arthropoda</taxon>
        <taxon>Hexapoda</taxon>
        <taxon>Insecta</taxon>
        <taxon>Pterygota</taxon>
        <taxon>Neoptera</taxon>
        <taxon>Endopterygota</taxon>
        <taxon>Coleoptera</taxon>
        <taxon>Polyphaga</taxon>
        <taxon>Cucujiformia</taxon>
        <taxon>Chrysomeloidea</taxon>
        <taxon>Cerambycidae</taxon>
        <taxon>Lamiinae</taxon>
        <taxon>Monochamini</taxon>
        <taxon>Molorchus</taxon>
    </lineage>
</organism>
<sequence length="127" mass="14506">CKLLPGKNEKEVEIAISTGKIQIRYHRKIVYPLKNFSYGQDQDMRIRNSNGDIDMRTLPPTLTALPQSSVPISTTMPSENTGELDVEQYKRQARILTTPLQDSDIMLKSPVVYRYQRRGYKTAFIGA</sequence>
<name>A0ABQ9IYN9_9CUCU</name>
<gene>
    <name evidence="1" type="ORF">NQ317_000578</name>
</gene>
<proteinExistence type="predicted"/>
<protein>
    <submittedName>
        <fullName evidence="1">Uncharacterized protein</fullName>
    </submittedName>
</protein>
<reference evidence="1" key="1">
    <citation type="journal article" date="2023" name="Insect Mol. Biol.">
        <title>Genome sequencing provides insights into the evolution of gene families encoding plant cell wall-degrading enzymes in longhorned beetles.</title>
        <authorList>
            <person name="Shin N.R."/>
            <person name="Okamura Y."/>
            <person name="Kirsch R."/>
            <person name="Pauchet Y."/>
        </authorList>
    </citation>
    <scope>NUCLEOTIDE SEQUENCE</scope>
    <source>
        <strain evidence="1">MMC_N1</strain>
    </source>
</reference>
<dbReference type="EMBL" id="JAPWTJ010001842">
    <property type="protein sequence ID" value="KAJ8969224.1"/>
    <property type="molecule type" value="Genomic_DNA"/>
</dbReference>
<feature type="non-terminal residue" evidence="1">
    <location>
        <position position="1"/>
    </location>
</feature>
<accession>A0ABQ9IYN9</accession>
<evidence type="ECO:0000313" key="2">
    <source>
        <dbReference type="Proteomes" id="UP001162164"/>
    </source>
</evidence>
<evidence type="ECO:0000313" key="1">
    <source>
        <dbReference type="EMBL" id="KAJ8969224.1"/>
    </source>
</evidence>
<dbReference type="Proteomes" id="UP001162164">
    <property type="component" value="Unassembled WGS sequence"/>
</dbReference>
<keyword evidence="2" id="KW-1185">Reference proteome</keyword>
<comment type="caution">
    <text evidence="1">The sequence shown here is derived from an EMBL/GenBank/DDBJ whole genome shotgun (WGS) entry which is preliminary data.</text>
</comment>